<dbReference type="CDD" id="cd17536">
    <property type="entry name" value="REC_YesN-like"/>
    <property type="match status" value="1"/>
</dbReference>
<proteinExistence type="predicted"/>
<dbReference type="InterPro" id="IPR009057">
    <property type="entry name" value="Homeodomain-like_sf"/>
</dbReference>
<dbReference type="SMART" id="SM00448">
    <property type="entry name" value="REC"/>
    <property type="match status" value="1"/>
</dbReference>
<accession>A0A328U3R8</accession>
<dbReference type="GO" id="GO:0003700">
    <property type="term" value="F:DNA-binding transcription factor activity"/>
    <property type="evidence" value="ECO:0007669"/>
    <property type="project" value="InterPro"/>
</dbReference>
<evidence type="ECO:0000259" key="5">
    <source>
        <dbReference type="PROSITE" id="PS01124"/>
    </source>
</evidence>
<dbReference type="Pfam" id="PF12833">
    <property type="entry name" value="HTH_18"/>
    <property type="match status" value="1"/>
</dbReference>
<dbReference type="PRINTS" id="PR00032">
    <property type="entry name" value="HTHARAC"/>
</dbReference>
<evidence type="ECO:0000259" key="6">
    <source>
        <dbReference type="PROSITE" id="PS50110"/>
    </source>
</evidence>
<keyword evidence="4" id="KW-0597">Phosphoprotein</keyword>
<dbReference type="InterPro" id="IPR011006">
    <property type="entry name" value="CheY-like_superfamily"/>
</dbReference>
<evidence type="ECO:0000313" key="7">
    <source>
        <dbReference type="EMBL" id="RAP77260.1"/>
    </source>
</evidence>
<evidence type="ECO:0000256" key="3">
    <source>
        <dbReference type="ARBA" id="ARBA00023163"/>
    </source>
</evidence>
<evidence type="ECO:0008006" key="9">
    <source>
        <dbReference type="Google" id="ProtNLM"/>
    </source>
</evidence>
<feature type="modified residue" description="4-aspartylphosphate" evidence="4">
    <location>
        <position position="60"/>
    </location>
</feature>
<protein>
    <recommendedName>
        <fullName evidence="9">DNA-binding response regulator</fullName>
    </recommendedName>
</protein>
<dbReference type="SUPFAM" id="SSF52172">
    <property type="entry name" value="CheY-like"/>
    <property type="match status" value="1"/>
</dbReference>
<dbReference type="SMART" id="SM00342">
    <property type="entry name" value="HTH_ARAC"/>
    <property type="match status" value="1"/>
</dbReference>
<comment type="caution">
    <text evidence="7">The sequence shown here is derived from an EMBL/GenBank/DDBJ whole genome shotgun (WGS) entry which is preliminary data.</text>
</comment>
<dbReference type="Gene3D" id="1.10.10.60">
    <property type="entry name" value="Homeodomain-like"/>
    <property type="match status" value="2"/>
</dbReference>
<reference evidence="7 8" key="1">
    <citation type="submission" date="2018-06" db="EMBL/GenBank/DDBJ databases">
        <title>Paenibacillus montanisoli sp. nov., isolated from mountain area soil.</title>
        <authorList>
            <person name="Wu M."/>
        </authorList>
    </citation>
    <scope>NUCLEOTIDE SEQUENCE [LARGE SCALE GENOMIC DNA]</scope>
    <source>
        <strain evidence="7 8">RA17</strain>
    </source>
</reference>
<dbReference type="PANTHER" id="PTHR43280">
    <property type="entry name" value="ARAC-FAMILY TRANSCRIPTIONAL REGULATOR"/>
    <property type="match status" value="1"/>
</dbReference>
<dbReference type="Proteomes" id="UP000249260">
    <property type="component" value="Unassembled WGS sequence"/>
</dbReference>
<dbReference type="SUPFAM" id="SSF46689">
    <property type="entry name" value="Homeodomain-like"/>
    <property type="match status" value="2"/>
</dbReference>
<dbReference type="InterPro" id="IPR018060">
    <property type="entry name" value="HTH_AraC"/>
</dbReference>
<keyword evidence="1" id="KW-0805">Transcription regulation</keyword>
<evidence type="ECO:0000256" key="1">
    <source>
        <dbReference type="ARBA" id="ARBA00023015"/>
    </source>
</evidence>
<evidence type="ECO:0000256" key="4">
    <source>
        <dbReference type="PROSITE-ProRule" id="PRU00169"/>
    </source>
</evidence>
<dbReference type="OrthoDB" id="9794370at2"/>
<evidence type="ECO:0000256" key="2">
    <source>
        <dbReference type="ARBA" id="ARBA00023125"/>
    </source>
</evidence>
<dbReference type="Gene3D" id="3.40.50.2300">
    <property type="match status" value="1"/>
</dbReference>
<keyword evidence="3" id="KW-0804">Transcription</keyword>
<dbReference type="PROSITE" id="PS01124">
    <property type="entry name" value="HTH_ARAC_FAMILY_2"/>
    <property type="match status" value="1"/>
</dbReference>
<feature type="domain" description="Response regulatory" evidence="6">
    <location>
        <begin position="8"/>
        <end position="125"/>
    </location>
</feature>
<feature type="domain" description="HTH araC/xylS-type" evidence="5">
    <location>
        <begin position="415"/>
        <end position="513"/>
    </location>
</feature>
<keyword evidence="8" id="KW-1185">Reference proteome</keyword>
<dbReference type="AlphaFoldDB" id="A0A328U3R8"/>
<dbReference type="InterPro" id="IPR020449">
    <property type="entry name" value="Tscrpt_reg_AraC-type_HTH"/>
</dbReference>
<organism evidence="7 8">
    <name type="scientific">Paenibacillus montanisoli</name>
    <dbReference type="NCBI Taxonomy" id="2081970"/>
    <lineage>
        <taxon>Bacteria</taxon>
        <taxon>Bacillati</taxon>
        <taxon>Bacillota</taxon>
        <taxon>Bacilli</taxon>
        <taxon>Bacillales</taxon>
        <taxon>Paenibacillaceae</taxon>
        <taxon>Paenibacillus</taxon>
    </lineage>
</organism>
<dbReference type="GO" id="GO:0043565">
    <property type="term" value="F:sequence-specific DNA binding"/>
    <property type="evidence" value="ECO:0007669"/>
    <property type="project" value="InterPro"/>
</dbReference>
<dbReference type="PROSITE" id="PS50110">
    <property type="entry name" value="RESPONSE_REGULATORY"/>
    <property type="match status" value="1"/>
</dbReference>
<dbReference type="PANTHER" id="PTHR43280:SF2">
    <property type="entry name" value="HTH-TYPE TRANSCRIPTIONAL REGULATOR EXSA"/>
    <property type="match status" value="1"/>
</dbReference>
<sequence length="515" mass="58663">MGGRQVLRIYLVDDEAIEMDLMKNYIDWKSMGIEVVGTAKNGKKAWEQIQLLQPDIVLTDVRMPIMDGLALAALIQNHYDWMKVVFLSGHDEFTFVKSALEAGAVGYLLKPIDRKELSAVMAKVKGEIEKVNLLRRSKQVLIAKYMEELVTAPDGEIREQAWAELAKVAPEVVERQFVIALICAAPPASDLNQWAPVIQTVLESYALSKGAIQLHDERGWLLIIPHADAEYDGLWRSLSDALHEEHAVTVTAGICNGGRLLHKGHDMYMEAVTAVEERFYLGHGRIIHAGEVHHSFDVDVRIENEALLQKASLSEAEGLQFIDELNSYFERLKRLRVHRDQVVQVSKQILQAIHAELQKYEDRANIGVGEANEWHQTIDKLDTLDEIKNFIAELVETIRQFLANKQQDPHAAVVQEVAEIIERDYAEALTIEYLAGKVYLSPNYLRVLFKEKKGCTVHEYLTKVRLARAVELLRDRTLKIHDVAKKVGYDNTSYFCSFFYKTQGVTPNEYRKKFL</sequence>
<dbReference type="Pfam" id="PF00072">
    <property type="entry name" value="Response_reg"/>
    <property type="match status" value="1"/>
</dbReference>
<dbReference type="EMBL" id="QLUW01000001">
    <property type="protein sequence ID" value="RAP77260.1"/>
    <property type="molecule type" value="Genomic_DNA"/>
</dbReference>
<gene>
    <name evidence="7" type="ORF">DL346_01810</name>
</gene>
<evidence type="ECO:0000313" key="8">
    <source>
        <dbReference type="Proteomes" id="UP000249260"/>
    </source>
</evidence>
<dbReference type="GO" id="GO:0000160">
    <property type="term" value="P:phosphorelay signal transduction system"/>
    <property type="evidence" value="ECO:0007669"/>
    <property type="project" value="InterPro"/>
</dbReference>
<name>A0A328U3R8_9BACL</name>
<dbReference type="InterPro" id="IPR001789">
    <property type="entry name" value="Sig_transdc_resp-reg_receiver"/>
</dbReference>
<keyword evidence="2" id="KW-0238">DNA-binding</keyword>